<evidence type="ECO:0000256" key="1">
    <source>
        <dbReference type="SAM" id="Coils"/>
    </source>
</evidence>
<dbReference type="OrthoDB" id="6148968at2"/>
<keyword evidence="1" id="KW-0175">Coiled coil</keyword>
<evidence type="ECO:0008006" key="4">
    <source>
        <dbReference type="Google" id="ProtNLM"/>
    </source>
</evidence>
<evidence type="ECO:0000313" key="3">
    <source>
        <dbReference type="Proteomes" id="UP000271624"/>
    </source>
</evidence>
<sequence>MVMNRWKSLLLTLVISNAVLWSAALLYMSRAKPKYTSDWTINVLGTASSSNINIPEIGQATSQDASAYAGISYDPRENYKAIATSEQVLNLAAKSANMNNTTFGAPKIKIVDNTTLMRFEFQGKTPAEAQKKSQAFYNTLTLQINKLRSDDIAQQNARLQVGIENSRQKLKAAQQKLSEYRVTSGLSANEQLSNLAINIETLRKQRAELIAQEKQSSARVLKLRQDLNLSSEQAGDAFVLQADQLFQKYLLSYNDAKSKSVILEAKFLPSHPSVINQNAEVQQAELALTNRAKILLKRPFDITSIEQFNFSDNESSGPKRAALSEKLVTTDVEKQGLKAQILGLNQQIGQLEYRLKVLSQRQSKLEDLKRDVQIAEAVFSSTIARLDMAKSSVSSAYPQIQLLSHPSLPESGTGANRNLVLLGAGFGSILLSSGLARLLQNKVQKTDYLLTDNILNGKKPQIYETSEH</sequence>
<dbReference type="AlphaFoldDB" id="A0A3S1IXS2"/>
<comment type="caution">
    <text evidence="2">The sequence shown here is derived from an EMBL/GenBank/DDBJ whole genome shotgun (WGS) entry which is preliminary data.</text>
</comment>
<reference evidence="2" key="1">
    <citation type="submission" date="2018-12" db="EMBL/GenBank/DDBJ databases">
        <authorList>
            <person name="Will S."/>
            <person name="Neumann-Schaal M."/>
            <person name="Henke P."/>
        </authorList>
    </citation>
    <scope>NUCLEOTIDE SEQUENCE</scope>
    <source>
        <strain evidence="2">PCC 7102</strain>
    </source>
</reference>
<gene>
    <name evidence="2" type="ORF">DSM106972_044670</name>
</gene>
<proteinExistence type="predicted"/>
<accession>A0A3S1IXS2</accession>
<organism evidence="2 3">
    <name type="scientific">Dulcicalothrix desertica PCC 7102</name>
    <dbReference type="NCBI Taxonomy" id="232991"/>
    <lineage>
        <taxon>Bacteria</taxon>
        <taxon>Bacillati</taxon>
        <taxon>Cyanobacteriota</taxon>
        <taxon>Cyanophyceae</taxon>
        <taxon>Nostocales</taxon>
        <taxon>Calotrichaceae</taxon>
        <taxon>Dulcicalothrix</taxon>
    </lineage>
</organism>
<reference evidence="2" key="2">
    <citation type="journal article" date="2019" name="Genome Biol. Evol.">
        <title>Day and night: Metabolic profiles and evolutionary relationships of six axenic non-marine cyanobacteria.</title>
        <authorList>
            <person name="Will S.E."/>
            <person name="Henke P."/>
            <person name="Boedeker C."/>
            <person name="Huang S."/>
            <person name="Brinkmann H."/>
            <person name="Rohde M."/>
            <person name="Jarek M."/>
            <person name="Friedl T."/>
            <person name="Seufert S."/>
            <person name="Schumacher M."/>
            <person name="Overmann J."/>
            <person name="Neumann-Schaal M."/>
            <person name="Petersen J."/>
        </authorList>
    </citation>
    <scope>NUCLEOTIDE SEQUENCE [LARGE SCALE GENOMIC DNA]</scope>
    <source>
        <strain evidence="2">PCC 7102</strain>
    </source>
</reference>
<dbReference type="EMBL" id="RSCL01000011">
    <property type="protein sequence ID" value="RUT04239.1"/>
    <property type="molecule type" value="Genomic_DNA"/>
</dbReference>
<dbReference type="InterPro" id="IPR050445">
    <property type="entry name" value="Bact_polysacc_biosynth/exp"/>
</dbReference>
<dbReference type="PANTHER" id="PTHR32309:SF13">
    <property type="entry name" value="FERRIC ENTEROBACTIN TRANSPORT PROTEIN FEPE"/>
    <property type="match status" value="1"/>
</dbReference>
<dbReference type="GO" id="GO:0005886">
    <property type="term" value="C:plasma membrane"/>
    <property type="evidence" value="ECO:0007669"/>
    <property type="project" value="TreeGrafter"/>
</dbReference>
<name>A0A3S1IXS2_9CYAN</name>
<dbReference type="PANTHER" id="PTHR32309">
    <property type="entry name" value="TYROSINE-PROTEIN KINASE"/>
    <property type="match status" value="1"/>
</dbReference>
<evidence type="ECO:0000313" key="2">
    <source>
        <dbReference type="EMBL" id="RUT04239.1"/>
    </source>
</evidence>
<dbReference type="GO" id="GO:0004713">
    <property type="term" value="F:protein tyrosine kinase activity"/>
    <property type="evidence" value="ECO:0007669"/>
    <property type="project" value="TreeGrafter"/>
</dbReference>
<dbReference type="Proteomes" id="UP000271624">
    <property type="component" value="Unassembled WGS sequence"/>
</dbReference>
<keyword evidence="3" id="KW-1185">Reference proteome</keyword>
<feature type="coiled-coil region" evidence="1">
    <location>
        <begin position="156"/>
        <end position="219"/>
    </location>
</feature>
<protein>
    <recommendedName>
        <fullName evidence="4">Exopolysaccharide biosynthesis protein</fullName>
    </recommendedName>
</protein>